<dbReference type="PROSITE" id="PS00598">
    <property type="entry name" value="CHROMO_1"/>
    <property type="match status" value="1"/>
</dbReference>
<dbReference type="InterPro" id="IPR000953">
    <property type="entry name" value="Chromo/chromo_shadow_dom"/>
</dbReference>
<feature type="compositionally biased region" description="Acidic residues" evidence="3">
    <location>
        <begin position="100"/>
        <end position="111"/>
    </location>
</feature>
<dbReference type="PROSITE" id="PS50013">
    <property type="entry name" value="CHROMO_2"/>
    <property type="match status" value="1"/>
</dbReference>
<dbReference type="InterPro" id="IPR042796">
    <property type="entry name" value="CBX2"/>
</dbReference>
<name>F1LAF0_ASCSU</name>
<dbReference type="SMART" id="SM00298">
    <property type="entry name" value="CHROMO"/>
    <property type="match status" value="1"/>
</dbReference>
<feature type="compositionally biased region" description="Low complexity" evidence="3">
    <location>
        <begin position="201"/>
        <end position="212"/>
    </location>
</feature>
<comment type="subcellular location">
    <subcellularLocation>
        <location evidence="1">Nucleus</location>
    </subcellularLocation>
</comment>
<dbReference type="InterPro" id="IPR023779">
    <property type="entry name" value="Chromodomain_CS"/>
</dbReference>
<evidence type="ECO:0000256" key="2">
    <source>
        <dbReference type="ARBA" id="ARBA00023242"/>
    </source>
</evidence>
<dbReference type="InterPro" id="IPR016197">
    <property type="entry name" value="Chromo-like_dom_sf"/>
</dbReference>
<feature type="compositionally biased region" description="Basic and acidic residues" evidence="3">
    <location>
        <begin position="242"/>
        <end position="251"/>
    </location>
</feature>
<dbReference type="EMBL" id="JI175431">
    <property type="protein sequence ID" value="ADY47104.1"/>
    <property type="molecule type" value="mRNA"/>
</dbReference>
<feature type="compositionally biased region" description="Basic and acidic residues" evidence="3">
    <location>
        <begin position="131"/>
        <end position="200"/>
    </location>
</feature>
<dbReference type="SUPFAM" id="SSF54160">
    <property type="entry name" value="Chromo domain-like"/>
    <property type="match status" value="1"/>
</dbReference>
<dbReference type="GO" id="GO:0035102">
    <property type="term" value="C:PRC1 complex"/>
    <property type="evidence" value="ECO:0007669"/>
    <property type="project" value="InterPro"/>
</dbReference>
<dbReference type="PANTHER" id="PTHR46860:SF1">
    <property type="entry name" value="CHROMOBOX PROTEIN HOMOLOG 2"/>
    <property type="match status" value="1"/>
</dbReference>
<dbReference type="AlphaFoldDB" id="F1LAF0"/>
<dbReference type="CDD" id="cd18644">
    <property type="entry name" value="CD_polycomb"/>
    <property type="match status" value="1"/>
</dbReference>
<reference evidence="5" key="1">
    <citation type="journal article" date="2011" name="Genome Res.">
        <title>Deep small RNA sequencing from the nematode Ascaris reveals conservation, functional diversification, and novel developmental profiles.</title>
        <authorList>
            <person name="Wang J."/>
            <person name="Czech B."/>
            <person name="Crunk A."/>
            <person name="Wallace A."/>
            <person name="Mitreva M."/>
            <person name="Hannon G.J."/>
            <person name="Davis R.E."/>
        </authorList>
    </citation>
    <scope>NUCLEOTIDE SEQUENCE</scope>
</reference>
<feature type="region of interest" description="Disordered" evidence="3">
    <location>
        <begin position="62"/>
        <end position="251"/>
    </location>
</feature>
<proteinExistence type="evidence at transcript level"/>
<evidence type="ECO:0000256" key="3">
    <source>
        <dbReference type="SAM" id="MobiDB-lite"/>
    </source>
</evidence>
<dbReference type="GO" id="GO:0000792">
    <property type="term" value="C:heterochromatin"/>
    <property type="evidence" value="ECO:0007669"/>
    <property type="project" value="TreeGrafter"/>
</dbReference>
<feature type="domain" description="Chromo" evidence="4">
    <location>
        <begin position="13"/>
        <end position="71"/>
    </location>
</feature>
<organism evidence="5">
    <name type="scientific">Ascaris suum</name>
    <name type="common">Pig roundworm</name>
    <name type="synonym">Ascaris lumbricoides</name>
    <dbReference type="NCBI Taxonomy" id="6253"/>
    <lineage>
        <taxon>Eukaryota</taxon>
        <taxon>Metazoa</taxon>
        <taxon>Ecdysozoa</taxon>
        <taxon>Nematoda</taxon>
        <taxon>Chromadorea</taxon>
        <taxon>Rhabditida</taxon>
        <taxon>Spirurina</taxon>
        <taxon>Ascaridomorpha</taxon>
        <taxon>Ascaridoidea</taxon>
        <taxon>Ascarididae</taxon>
        <taxon>Ascaris</taxon>
    </lineage>
</organism>
<dbReference type="Pfam" id="PF00385">
    <property type="entry name" value="Chromo"/>
    <property type="match status" value="1"/>
</dbReference>
<accession>F1LAF0</accession>
<feature type="compositionally biased region" description="Low complexity" evidence="3">
    <location>
        <begin position="112"/>
        <end position="121"/>
    </location>
</feature>
<feature type="compositionally biased region" description="Acidic residues" evidence="3">
    <location>
        <begin position="230"/>
        <end position="241"/>
    </location>
</feature>
<dbReference type="Gene3D" id="2.40.50.40">
    <property type="match status" value="1"/>
</dbReference>
<evidence type="ECO:0000313" key="5">
    <source>
        <dbReference type="EMBL" id="ADY47104.1"/>
    </source>
</evidence>
<keyword evidence="2" id="KW-0539">Nucleus</keyword>
<sequence length="358" mass="40604">MPMDAIQKEENVYAAEALLKDRKRKGKIEYLVKWKGWSAKHNSWEPRENILDERLFAEYEARKAKKNDRKRSSTSSTTKKSPQPKRSKRLSATEHKNESNDEDDIDDEEIDTPIISPSTSKSPKRKAAKGSNKEKEKEIAMKNIEKDNTEKRDEENVPQNEKTREAEVESRGDKVEEDKLKESPKKSPGKPKDSPERKAETTTLEVVASTSTEESEKLKIPIASEASTTEIDEQKEVDEEKEQTKSKPIVEEPNKEPKVFHGHMTSIQIASSSNGQEQRVNMNAFVVSQPGASGSTEQLQICENEDLAKIQAIKNEIISETKNWTDASNVRHESFQYNGSHTITEVTVNQQTVPIVEI</sequence>
<evidence type="ECO:0000256" key="1">
    <source>
        <dbReference type="ARBA" id="ARBA00004123"/>
    </source>
</evidence>
<dbReference type="PANTHER" id="PTHR46860">
    <property type="entry name" value="CHROMOBOX PROTEIN HOMOLOG 2"/>
    <property type="match status" value="1"/>
</dbReference>
<protein>
    <submittedName>
        <fullName evidence="5">Chromobox protein 2</fullName>
    </submittedName>
</protein>
<dbReference type="InterPro" id="IPR023780">
    <property type="entry name" value="Chromo_domain"/>
</dbReference>
<dbReference type="GO" id="GO:0000122">
    <property type="term" value="P:negative regulation of transcription by RNA polymerase II"/>
    <property type="evidence" value="ECO:0007669"/>
    <property type="project" value="TreeGrafter"/>
</dbReference>
<evidence type="ECO:0000259" key="4">
    <source>
        <dbReference type="PROSITE" id="PS50013"/>
    </source>
</evidence>